<evidence type="ECO:0000313" key="2">
    <source>
        <dbReference type="EMBL" id="WPC06943.1"/>
    </source>
</evidence>
<organism evidence="2 3">
    <name type="scientific">Pseudomonas benzenivorans</name>
    <dbReference type="NCBI Taxonomy" id="556533"/>
    <lineage>
        <taxon>Bacteria</taxon>
        <taxon>Pseudomonadati</taxon>
        <taxon>Pseudomonadota</taxon>
        <taxon>Gammaproteobacteria</taxon>
        <taxon>Pseudomonadales</taxon>
        <taxon>Pseudomonadaceae</taxon>
        <taxon>Pseudomonas</taxon>
    </lineage>
</organism>
<evidence type="ECO:0000313" key="3">
    <source>
        <dbReference type="Proteomes" id="UP001305928"/>
    </source>
</evidence>
<proteinExistence type="predicted"/>
<dbReference type="EMBL" id="CP137892">
    <property type="protein sequence ID" value="WPC06943.1"/>
    <property type="molecule type" value="Genomic_DNA"/>
</dbReference>
<feature type="coiled-coil region" evidence="1">
    <location>
        <begin position="64"/>
        <end position="94"/>
    </location>
</feature>
<evidence type="ECO:0008006" key="4">
    <source>
        <dbReference type="Google" id="ProtNLM"/>
    </source>
</evidence>
<protein>
    <recommendedName>
        <fullName evidence="4">Transposase</fullName>
    </recommendedName>
</protein>
<name>A0ABZ0Q0E7_9PSED</name>
<dbReference type="Proteomes" id="UP001305928">
    <property type="component" value="Chromosome"/>
</dbReference>
<gene>
    <name evidence="2" type="ORF">SBP02_09395</name>
</gene>
<keyword evidence="3" id="KW-1185">Reference proteome</keyword>
<evidence type="ECO:0000256" key="1">
    <source>
        <dbReference type="SAM" id="Coils"/>
    </source>
</evidence>
<reference evidence="2 3" key="1">
    <citation type="submission" date="2023-11" db="EMBL/GenBank/DDBJ databases">
        <title>Complete genome of Pseudomonas benzenivorans BA3361.</title>
        <authorList>
            <person name="Shin S.Y."/>
            <person name="Song J."/>
            <person name="Kang H."/>
        </authorList>
    </citation>
    <scope>NUCLEOTIDE SEQUENCE [LARGE SCALE GENOMIC DNA]</scope>
    <source>
        <strain evidence="2 3">HNIBRBA3361</strain>
    </source>
</reference>
<keyword evidence="1" id="KW-0175">Coiled coil</keyword>
<accession>A0ABZ0Q0E7</accession>
<sequence length="127" mass="14107">MTHKSKPQVKFTLISPSLKGEVSRAAPQGFAGNAAVYVERVKASDKGSVRKQRLLTPYSWRNQLHKQTQIIEQLKKQLREIQQAQKAKAAIHADLEGVAVLDAMVAIDLLDNPPEPNAKLQALFAQR</sequence>
<dbReference type="RefSeq" id="WP_318646118.1">
    <property type="nucleotide sequence ID" value="NZ_CP137892.1"/>
</dbReference>